<dbReference type="EMBL" id="JXQG01000088">
    <property type="protein sequence ID" value="KKZ10503.1"/>
    <property type="molecule type" value="Genomic_DNA"/>
</dbReference>
<protein>
    <submittedName>
        <fullName evidence="1">Uncharacterized protein</fullName>
    </submittedName>
</protein>
<comment type="caution">
    <text evidence="1">The sequence shown here is derived from an EMBL/GenBank/DDBJ whole genome shotgun (WGS) entry which is preliminary data.</text>
</comment>
<dbReference type="Proteomes" id="UP000035067">
    <property type="component" value="Unassembled WGS sequence"/>
</dbReference>
<sequence length="107" mass="11525">MNEDGVVFDGIVCAKTHKPLIQQAVIQLLSQGRAAPRQAGNLPTGGERRGSLLARPADHTTGLVPTAPHWWVEPKDLAWLLASHIATSSSIRGRFSYRLAHGGLLLV</sequence>
<accession>A0A0G2J415</accession>
<dbReference type="AlphaFoldDB" id="A0A0G2J415"/>
<evidence type="ECO:0000313" key="1">
    <source>
        <dbReference type="EMBL" id="KKZ10503.1"/>
    </source>
</evidence>
<evidence type="ECO:0000313" key="2">
    <source>
        <dbReference type="Proteomes" id="UP000035067"/>
    </source>
</evidence>
<proteinExistence type="predicted"/>
<gene>
    <name evidence="1" type="ORF">TE42_10000</name>
</gene>
<reference evidence="1 2" key="1">
    <citation type="submission" date="2015-01" db="EMBL/GenBank/DDBJ databases">
        <title>Lifestyle Evolution in Cyanobacterial Symbionts of Sponges.</title>
        <authorList>
            <person name="Burgsdorf I."/>
            <person name="Slaby B.M."/>
            <person name="Handley K.M."/>
            <person name="Haber M."/>
            <person name="Blom J."/>
            <person name="Marshall C.W."/>
            <person name="Gilbert J.A."/>
            <person name="Hentschel U."/>
            <person name="Steindler L."/>
        </authorList>
    </citation>
    <scope>NUCLEOTIDE SEQUENCE [LARGE SCALE GENOMIC DNA]</scope>
    <source>
        <strain evidence="1">SP3</strain>
    </source>
</reference>
<dbReference type="PATRIC" id="fig|1604020.3.peg.2455"/>
<name>A0A0G2J415_9SYNE</name>
<organism evidence="1 2">
    <name type="scientific">Candidatus Synechococcus spongiarum SP3</name>
    <dbReference type="NCBI Taxonomy" id="1604020"/>
    <lineage>
        <taxon>Bacteria</taxon>
        <taxon>Bacillati</taxon>
        <taxon>Cyanobacteriota</taxon>
        <taxon>Cyanophyceae</taxon>
        <taxon>Synechococcales</taxon>
        <taxon>Synechococcaceae</taxon>
        <taxon>Synechococcus</taxon>
    </lineage>
</organism>